<name>A0A918GRA1_9PSEU</name>
<keyword evidence="6" id="KW-0119">Carbohydrate metabolism</keyword>
<evidence type="ECO:0000256" key="3">
    <source>
        <dbReference type="ARBA" id="ARBA00022651"/>
    </source>
</evidence>
<evidence type="ECO:0000313" key="10">
    <source>
        <dbReference type="EMBL" id="GGS56476.1"/>
    </source>
</evidence>
<reference evidence="10" key="1">
    <citation type="journal article" date="2014" name="Int. J. Syst. Evol. Microbiol.">
        <title>Complete genome sequence of Corynebacterium casei LMG S-19264T (=DSM 44701T), isolated from a smear-ripened cheese.</title>
        <authorList>
            <consortium name="US DOE Joint Genome Institute (JGI-PGF)"/>
            <person name="Walter F."/>
            <person name="Albersmeier A."/>
            <person name="Kalinowski J."/>
            <person name="Ruckert C."/>
        </authorList>
    </citation>
    <scope>NUCLEOTIDE SEQUENCE</scope>
    <source>
        <strain evidence="10">JCM 3276</strain>
    </source>
</reference>
<evidence type="ECO:0000256" key="1">
    <source>
        <dbReference type="ARBA" id="ARBA00004613"/>
    </source>
</evidence>
<keyword evidence="4" id="KW-0732">Signal</keyword>
<keyword evidence="9" id="KW-0472">Membrane</keyword>
<comment type="caution">
    <text evidence="10">The sequence shown here is derived from an EMBL/GenBank/DDBJ whole genome shotgun (WGS) entry which is preliminary data.</text>
</comment>
<proteinExistence type="predicted"/>
<feature type="transmembrane region" description="Helical" evidence="9">
    <location>
        <begin position="30"/>
        <end position="50"/>
    </location>
</feature>
<dbReference type="Gene3D" id="3.40.50.1820">
    <property type="entry name" value="alpha/beta hydrolase"/>
    <property type="match status" value="1"/>
</dbReference>
<reference evidence="10" key="2">
    <citation type="submission" date="2020-09" db="EMBL/GenBank/DDBJ databases">
        <authorList>
            <person name="Sun Q."/>
            <person name="Ohkuma M."/>
        </authorList>
    </citation>
    <scope>NUCLEOTIDE SEQUENCE</scope>
    <source>
        <strain evidence="10">JCM 3276</strain>
    </source>
</reference>
<keyword evidence="9" id="KW-1133">Transmembrane helix</keyword>
<evidence type="ECO:0000256" key="8">
    <source>
        <dbReference type="SAM" id="MobiDB-lite"/>
    </source>
</evidence>
<dbReference type="GO" id="GO:0045493">
    <property type="term" value="P:xylan catabolic process"/>
    <property type="evidence" value="ECO:0007669"/>
    <property type="project" value="UniProtKB-KW"/>
</dbReference>
<comment type="subcellular location">
    <subcellularLocation>
        <location evidence="1">Secreted</location>
    </subcellularLocation>
</comment>
<keyword evidence="2" id="KW-0964">Secreted</keyword>
<evidence type="ECO:0000256" key="6">
    <source>
        <dbReference type="ARBA" id="ARBA00023277"/>
    </source>
</evidence>
<dbReference type="InterPro" id="IPR029058">
    <property type="entry name" value="AB_hydrolase_fold"/>
</dbReference>
<dbReference type="SUPFAM" id="SSF53474">
    <property type="entry name" value="alpha/beta-Hydrolases"/>
    <property type="match status" value="1"/>
</dbReference>
<keyword evidence="7" id="KW-0624">Polysaccharide degradation</keyword>
<gene>
    <name evidence="10" type="ORF">GCM10010171_59330</name>
</gene>
<organism evidence="10 11">
    <name type="scientific">Actinokineospora fastidiosa</name>
    <dbReference type="NCBI Taxonomy" id="1816"/>
    <lineage>
        <taxon>Bacteria</taxon>
        <taxon>Bacillati</taxon>
        <taxon>Actinomycetota</taxon>
        <taxon>Actinomycetes</taxon>
        <taxon>Pseudonocardiales</taxon>
        <taxon>Pseudonocardiaceae</taxon>
        <taxon>Actinokineospora</taxon>
    </lineage>
</organism>
<accession>A0A918GRA1</accession>
<dbReference type="GO" id="GO:0005576">
    <property type="term" value="C:extracellular region"/>
    <property type="evidence" value="ECO:0007669"/>
    <property type="project" value="UniProtKB-SubCell"/>
</dbReference>
<dbReference type="AlphaFoldDB" id="A0A918GRA1"/>
<sequence>MAPNTNERTCPRPAVHEGFVRQTRLVLTRAVLATLAVLAALAVLVGAAPVHSSSASSCAPPGDHTETAWPVVQHKPDGTPVARTYRAHVPPDPGGALVLDLHGALSDKDEQDARSGMRAKADAEGFVVIQPDSAPHWTTSPADEAARGVSDIEFLRALIDIAVRHLCVDPDAVHAVGFSSGGLMATQLACAGAQGRLGGVRLAGIGLVAAAPLPDATGRACPALRAHPVPMRLVFSHNDHVLAHCCGGDLAAMTAGVRIMAGVWADDNGCAGKQVATATGHTGWGVLAVQVHYHCSHPGEVVIDQLDTGSPGRDGHFWPGPPSGAAFDATRAFWSFFTG</sequence>
<dbReference type="PANTHER" id="PTHR38050">
    <property type="match status" value="1"/>
</dbReference>
<evidence type="ECO:0000256" key="7">
    <source>
        <dbReference type="ARBA" id="ARBA00023326"/>
    </source>
</evidence>
<evidence type="ECO:0000313" key="11">
    <source>
        <dbReference type="Proteomes" id="UP000660680"/>
    </source>
</evidence>
<dbReference type="EMBL" id="BMRB01000008">
    <property type="protein sequence ID" value="GGS56476.1"/>
    <property type="molecule type" value="Genomic_DNA"/>
</dbReference>
<dbReference type="Proteomes" id="UP000660680">
    <property type="component" value="Unassembled WGS sequence"/>
</dbReference>
<evidence type="ECO:0000256" key="5">
    <source>
        <dbReference type="ARBA" id="ARBA00022801"/>
    </source>
</evidence>
<evidence type="ECO:0008006" key="12">
    <source>
        <dbReference type="Google" id="ProtNLM"/>
    </source>
</evidence>
<keyword evidence="3" id="KW-0858">Xylan degradation</keyword>
<evidence type="ECO:0000256" key="2">
    <source>
        <dbReference type="ARBA" id="ARBA00022525"/>
    </source>
</evidence>
<dbReference type="InterPro" id="IPR043595">
    <property type="entry name" value="FaeB/C/D"/>
</dbReference>
<evidence type="ECO:0000256" key="9">
    <source>
        <dbReference type="SAM" id="Phobius"/>
    </source>
</evidence>
<evidence type="ECO:0000256" key="4">
    <source>
        <dbReference type="ARBA" id="ARBA00022729"/>
    </source>
</evidence>
<dbReference type="GO" id="GO:0030600">
    <property type="term" value="F:feruloyl esterase activity"/>
    <property type="evidence" value="ECO:0007669"/>
    <property type="project" value="InterPro"/>
</dbReference>
<keyword evidence="9" id="KW-0812">Transmembrane</keyword>
<keyword evidence="5" id="KW-0378">Hydrolase</keyword>
<keyword evidence="11" id="KW-1185">Reference proteome</keyword>
<feature type="region of interest" description="Disordered" evidence="8">
    <location>
        <begin position="52"/>
        <end position="71"/>
    </location>
</feature>
<dbReference type="PANTHER" id="PTHR38050:SF2">
    <property type="entry name" value="FERULOYL ESTERASE C-RELATED"/>
    <property type="match status" value="1"/>
</dbReference>
<protein>
    <recommendedName>
        <fullName evidence="12">Polyhydroxybutyrate depolymerase</fullName>
    </recommendedName>
</protein>